<feature type="region of interest" description="Disordered" evidence="1">
    <location>
        <begin position="79"/>
        <end position="98"/>
    </location>
</feature>
<accession>A0AAW1QF27</accession>
<reference evidence="2 3" key="1">
    <citation type="journal article" date="2024" name="Nat. Commun.">
        <title>Phylogenomics reveals the evolutionary origins of lichenization in chlorophyte algae.</title>
        <authorList>
            <person name="Puginier C."/>
            <person name="Libourel C."/>
            <person name="Otte J."/>
            <person name="Skaloud P."/>
            <person name="Haon M."/>
            <person name="Grisel S."/>
            <person name="Petersen M."/>
            <person name="Berrin J.G."/>
            <person name="Delaux P.M."/>
            <person name="Dal Grande F."/>
            <person name="Keller J."/>
        </authorList>
    </citation>
    <scope>NUCLEOTIDE SEQUENCE [LARGE SCALE GENOMIC DNA]</scope>
    <source>
        <strain evidence="2 3">SAG 2043</strain>
    </source>
</reference>
<proteinExistence type="predicted"/>
<feature type="compositionally biased region" description="Basic and acidic residues" evidence="1">
    <location>
        <begin position="84"/>
        <end position="98"/>
    </location>
</feature>
<name>A0AAW1QF27_9CHLO</name>
<protein>
    <submittedName>
        <fullName evidence="2">Uncharacterized protein</fullName>
    </submittedName>
</protein>
<dbReference type="AlphaFoldDB" id="A0AAW1QF27"/>
<comment type="caution">
    <text evidence="2">The sequence shown here is derived from an EMBL/GenBank/DDBJ whole genome shotgun (WGS) entry which is preliminary data.</text>
</comment>
<dbReference type="EMBL" id="JALJOR010000003">
    <property type="protein sequence ID" value="KAK9820000.1"/>
    <property type="molecule type" value="Genomic_DNA"/>
</dbReference>
<evidence type="ECO:0000313" key="3">
    <source>
        <dbReference type="Proteomes" id="UP001489004"/>
    </source>
</evidence>
<organism evidence="2 3">
    <name type="scientific">[Myrmecia] bisecta</name>
    <dbReference type="NCBI Taxonomy" id="41462"/>
    <lineage>
        <taxon>Eukaryota</taxon>
        <taxon>Viridiplantae</taxon>
        <taxon>Chlorophyta</taxon>
        <taxon>core chlorophytes</taxon>
        <taxon>Trebouxiophyceae</taxon>
        <taxon>Trebouxiales</taxon>
        <taxon>Trebouxiaceae</taxon>
        <taxon>Myrmecia</taxon>
    </lineage>
</organism>
<dbReference type="Proteomes" id="UP001489004">
    <property type="component" value="Unassembled WGS sequence"/>
</dbReference>
<evidence type="ECO:0000256" key="1">
    <source>
        <dbReference type="SAM" id="MobiDB-lite"/>
    </source>
</evidence>
<keyword evidence="3" id="KW-1185">Reference proteome</keyword>
<sequence>MHGAMCVPVHAKGKAGFSTCNGEPPGTRHPVTGKGRPRRFLADNCRVSCDAVEISLDSAAKFLRGKDISNGAQALLEQRATQRQKTDHCGSSEDTEARKRLRNHEHGTLATLMGGSDVGLQIVPAMLSMMIEVQEEYMRFLRKLKQECGDALKELPLVVPETTE</sequence>
<gene>
    <name evidence="2" type="ORF">WJX72_004980</name>
</gene>
<evidence type="ECO:0000313" key="2">
    <source>
        <dbReference type="EMBL" id="KAK9820000.1"/>
    </source>
</evidence>